<dbReference type="InterPro" id="IPR051692">
    <property type="entry name" value="OMP-like"/>
</dbReference>
<evidence type="ECO:0000256" key="3">
    <source>
        <dbReference type="ARBA" id="ARBA00023136"/>
    </source>
</evidence>
<dbReference type="InterPro" id="IPR011250">
    <property type="entry name" value="OMP/PagP_B-barrel"/>
</dbReference>
<name>A0ABY0NIY1_9HYPH</name>
<evidence type="ECO:0000313" key="9">
    <source>
        <dbReference type="Proteomes" id="UP000199468"/>
    </source>
</evidence>
<evidence type="ECO:0000256" key="4">
    <source>
        <dbReference type="ARBA" id="ARBA00023237"/>
    </source>
</evidence>
<gene>
    <name evidence="8" type="ORF">SAMN05421844_101478</name>
</gene>
<reference evidence="8 9" key="1">
    <citation type="submission" date="2016-10" db="EMBL/GenBank/DDBJ databases">
        <authorList>
            <person name="Varghese N."/>
            <person name="Submissions S."/>
        </authorList>
    </citation>
    <scope>NUCLEOTIDE SEQUENCE [LARGE SCALE GENOMIC DNA]</scope>
    <source>
        <strain evidence="8 9">DSM 26672</strain>
    </source>
</reference>
<organism evidence="8 9">
    <name type="scientific">Bosea robiniae</name>
    <dbReference type="NCBI Taxonomy" id="1036780"/>
    <lineage>
        <taxon>Bacteria</taxon>
        <taxon>Pseudomonadati</taxon>
        <taxon>Pseudomonadota</taxon>
        <taxon>Alphaproteobacteria</taxon>
        <taxon>Hyphomicrobiales</taxon>
        <taxon>Boseaceae</taxon>
        <taxon>Bosea</taxon>
    </lineage>
</organism>
<proteinExistence type="inferred from homology"/>
<evidence type="ECO:0000256" key="6">
    <source>
        <dbReference type="SAM" id="SignalP"/>
    </source>
</evidence>
<dbReference type="InterPro" id="IPR027385">
    <property type="entry name" value="Beta-barrel_OMP"/>
</dbReference>
<accession>A0ABY0NIY1</accession>
<keyword evidence="9" id="KW-1185">Reference proteome</keyword>
<dbReference type="RefSeq" id="WP_091855659.1">
    <property type="nucleotide sequence ID" value="NZ_FNBZ01000001.1"/>
</dbReference>
<dbReference type="Pfam" id="PF13505">
    <property type="entry name" value="OMP_b-brl"/>
    <property type="match status" value="1"/>
</dbReference>
<keyword evidence="2 6" id="KW-0732">Signal</keyword>
<comment type="subcellular location">
    <subcellularLocation>
        <location evidence="1">Cell outer membrane</location>
    </subcellularLocation>
</comment>
<keyword evidence="3" id="KW-0472">Membrane</keyword>
<keyword evidence="4" id="KW-0998">Cell outer membrane</keyword>
<dbReference type="PANTHER" id="PTHR34001">
    <property type="entry name" value="BLL7405 PROTEIN"/>
    <property type="match status" value="1"/>
</dbReference>
<evidence type="ECO:0000256" key="5">
    <source>
        <dbReference type="ARBA" id="ARBA00038306"/>
    </source>
</evidence>
<sequence>MRIRSIAPSFGLIALAATTLTAPALAADYPVLRGSQIEDAPPAPTFSGGSYNWSGFYLGGFGGLSQTRFRTDKGVLDIARGAYNGTTVLNELDPGQLVLTSPRSDRGTSFGVFAGYNMAFGDAVIGFEAEYSRIDQSTSASTLEARLLSSGAMAIASVQNARLNDYVNARIRLGYAYGMWMPYFTAGAAAGRFDTNVAVAAGWANANGNNYFGWPRILGGAKKDVWGYGYSVGGGLEAALTDNFVVRGEYLFSSFNDVEGVTVNVNTARVGAALKF</sequence>
<feature type="signal peptide" evidence="6">
    <location>
        <begin position="1"/>
        <end position="26"/>
    </location>
</feature>
<feature type="chain" id="PRO_5047467979" evidence="6">
    <location>
        <begin position="27"/>
        <end position="276"/>
    </location>
</feature>
<dbReference type="EMBL" id="FNBZ01000001">
    <property type="protein sequence ID" value="SDF38140.1"/>
    <property type="molecule type" value="Genomic_DNA"/>
</dbReference>
<evidence type="ECO:0000256" key="1">
    <source>
        <dbReference type="ARBA" id="ARBA00004442"/>
    </source>
</evidence>
<dbReference type="PANTHER" id="PTHR34001:SF3">
    <property type="entry name" value="BLL7405 PROTEIN"/>
    <property type="match status" value="1"/>
</dbReference>
<evidence type="ECO:0000313" key="8">
    <source>
        <dbReference type="EMBL" id="SDF38140.1"/>
    </source>
</evidence>
<feature type="domain" description="Outer membrane protein beta-barrel" evidence="7">
    <location>
        <begin position="13"/>
        <end position="276"/>
    </location>
</feature>
<dbReference type="Gene3D" id="2.40.160.20">
    <property type="match status" value="1"/>
</dbReference>
<dbReference type="SUPFAM" id="SSF56925">
    <property type="entry name" value="OMPA-like"/>
    <property type="match status" value="1"/>
</dbReference>
<protein>
    <submittedName>
        <fullName evidence="8">Opacity protein</fullName>
    </submittedName>
</protein>
<comment type="similarity">
    <text evidence="5">Belongs to the Omp25/RopB family.</text>
</comment>
<comment type="caution">
    <text evidence="8">The sequence shown here is derived from an EMBL/GenBank/DDBJ whole genome shotgun (WGS) entry which is preliminary data.</text>
</comment>
<dbReference type="Proteomes" id="UP000199468">
    <property type="component" value="Unassembled WGS sequence"/>
</dbReference>
<evidence type="ECO:0000256" key="2">
    <source>
        <dbReference type="ARBA" id="ARBA00022729"/>
    </source>
</evidence>
<evidence type="ECO:0000259" key="7">
    <source>
        <dbReference type="Pfam" id="PF13505"/>
    </source>
</evidence>